<dbReference type="GO" id="GO:0008270">
    <property type="term" value="F:zinc ion binding"/>
    <property type="evidence" value="ECO:0007669"/>
    <property type="project" value="InterPro"/>
</dbReference>
<dbReference type="SMART" id="SM00066">
    <property type="entry name" value="GAL4"/>
    <property type="match status" value="1"/>
</dbReference>
<accession>A0A5N5QU79</accession>
<organism evidence="8 9">
    <name type="scientific">Ceratobasidium theobromae</name>
    <dbReference type="NCBI Taxonomy" id="1582974"/>
    <lineage>
        <taxon>Eukaryota</taxon>
        <taxon>Fungi</taxon>
        <taxon>Dikarya</taxon>
        <taxon>Basidiomycota</taxon>
        <taxon>Agaricomycotina</taxon>
        <taxon>Agaricomycetes</taxon>
        <taxon>Cantharellales</taxon>
        <taxon>Ceratobasidiaceae</taxon>
        <taxon>Ceratobasidium</taxon>
    </lineage>
</organism>
<dbReference type="CDD" id="cd00067">
    <property type="entry name" value="GAL4"/>
    <property type="match status" value="1"/>
</dbReference>
<evidence type="ECO:0000256" key="2">
    <source>
        <dbReference type="ARBA" id="ARBA00022723"/>
    </source>
</evidence>
<evidence type="ECO:0000256" key="6">
    <source>
        <dbReference type="SAM" id="MobiDB-lite"/>
    </source>
</evidence>
<name>A0A5N5QU79_9AGAM</name>
<keyword evidence="3" id="KW-0805">Transcription regulation</keyword>
<comment type="subcellular location">
    <subcellularLocation>
        <location evidence="1">Nucleus</location>
    </subcellularLocation>
</comment>
<dbReference type="CDD" id="cd12148">
    <property type="entry name" value="fungal_TF_MHR"/>
    <property type="match status" value="1"/>
</dbReference>
<dbReference type="InterPro" id="IPR001138">
    <property type="entry name" value="Zn2Cys6_DnaBD"/>
</dbReference>
<evidence type="ECO:0000259" key="7">
    <source>
        <dbReference type="PROSITE" id="PS50048"/>
    </source>
</evidence>
<evidence type="ECO:0000256" key="4">
    <source>
        <dbReference type="ARBA" id="ARBA00023163"/>
    </source>
</evidence>
<dbReference type="PROSITE" id="PS50048">
    <property type="entry name" value="ZN2_CY6_FUNGAL_2"/>
    <property type="match status" value="1"/>
</dbReference>
<dbReference type="Proteomes" id="UP000383932">
    <property type="component" value="Unassembled WGS sequence"/>
</dbReference>
<dbReference type="PANTHER" id="PTHR47338">
    <property type="entry name" value="ZN(II)2CYS6 TRANSCRIPTION FACTOR (EUROFUNG)-RELATED"/>
    <property type="match status" value="1"/>
</dbReference>
<keyword evidence="2" id="KW-0479">Metal-binding</keyword>
<feature type="compositionally biased region" description="Low complexity" evidence="6">
    <location>
        <begin position="51"/>
        <end position="72"/>
    </location>
</feature>
<dbReference type="SUPFAM" id="SSF57701">
    <property type="entry name" value="Zn2/Cys6 DNA-binding domain"/>
    <property type="match status" value="1"/>
</dbReference>
<comment type="caution">
    <text evidence="8">The sequence shown here is derived from an EMBL/GenBank/DDBJ whole genome shotgun (WGS) entry which is preliminary data.</text>
</comment>
<dbReference type="Pfam" id="PF00172">
    <property type="entry name" value="Zn_clus"/>
    <property type="match status" value="1"/>
</dbReference>
<dbReference type="PROSITE" id="PS00463">
    <property type="entry name" value="ZN2_CY6_FUNGAL_1"/>
    <property type="match status" value="1"/>
</dbReference>
<proteinExistence type="predicted"/>
<feature type="domain" description="Zn(2)-C6 fungal-type" evidence="7">
    <location>
        <begin position="92"/>
        <end position="124"/>
    </location>
</feature>
<protein>
    <submittedName>
        <fullName evidence="8">Fungal specific transcription factor domain containing protein</fullName>
    </submittedName>
</protein>
<feature type="compositionally biased region" description="Polar residues" evidence="6">
    <location>
        <begin position="1"/>
        <end position="13"/>
    </location>
</feature>
<dbReference type="GO" id="GO:0005634">
    <property type="term" value="C:nucleus"/>
    <property type="evidence" value="ECO:0007669"/>
    <property type="project" value="UniProtKB-SubCell"/>
</dbReference>
<reference evidence="8 9" key="1">
    <citation type="journal article" date="2019" name="Fungal Biol. Biotechnol.">
        <title>Draft genome sequence of fastidious pathogen Ceratobasidium theobromae, which causes vascular-streak dieback in Theobroma cacao.</title>
        <authorList>
            <person name="Ali S.S."/>
            <person name="Asman A."/>
            <person name="Shao J."/>
            <person name="Firmansyah A.P."/>
            <person name="Susilo A.W."/>
            <person name="Rosmana A."/>
            <person name="McMahon P."/>
            <person name="Junaid M."/>
            <person name="Guest D."/>
            <person name="Kheng T.Y."/>
            <person name="Meinhardt L.W."/>
            <person name="Bailey B.A."/>
        </authorList>
    </citation>
    <scope>NUCLEOTIDE SEQUENCE [LARGE SCALE GENOMIC DNA]</scope>
    <source>
        <strain evidence="8 9">CT2</strain>
    </source>
</reference>
<dbReference type="InterPro" id="IPR050815">
    <property type="entry name" value="TF_fung"/>
</dbReference>
<dbReference type="OrthoDB" id="2309723at2759"/>
<dbReference type="AlphaFoldDB" id="A0A5N5QU79"/>
<dbReference type="PANTHER" id="PTHR47338:SF29">
    <property type="entry name" value="ZN(2)-C6 FUNGAL-TYPE DOMAIN-CONTAINING PROTEIN"/>
    <property type="match status" value="1"/>
</dbReference>
<evidence type="ECO:0000313" key="8">
    <source>
        <dbReference type="EMBL" id="KAB5595218.1"/>
    </source>
</evidence>
<keyword evidence="9" id="KW-1185">Reference proteome</keyword>
<keyword evidence="5" id="KW-0539">Nucleus</keyword>
<evidence type="ECO:0000313" key="9">
    <source>
        <dbReference type="Proteomes" id="UP000383932"/>
    </source>
</evidence>
<dbReference type="Gene3D" id="4.10.240.10">
    <property type="entry name" value="Zn(2)-C6 fungal-type DNA-binding domain"/>
    <property type="match status" value="1"/>
</dbReference>
<evidence type="ECO:0000256" key="1">
    <source>
        <dbReference type="ARBA" id="ARBA00004123"/>
    </source>
</evidence>
<dbReference type="InterPro" id="IPR036864">
    <property type="entry name" value="Zn2-C6_fun-type_DNA-bd_sf"/>
</dbReference>
<evidence type="ECO:0000256" key="3">
    <source>
        <dbReference type="ARBA" id="ARBA00023015"/>
    </source>
</evidence>
<keyword evidence="4" id="KW-0804">Transcription</keyword>
<dbReference type="GO" id="GO:0000981">
    <property type="term" value="F:DNA-binding transcription factor activity, RNA polymerase II-specific"/>
    <property type="evidence" value="ECO:0007669"/>
    <property type="project" value="InterPro"/>
</dbReference>
<evidence type="ECO:0000256" key="5">
    <source>
        <dbReference type="ARBA" id="ARBA00023242"/>
    </source>
</evidence>
<sequence>MFDSNPRASTSDAAGQRKARRAQPYPSNSTALYPPARDSAPHRGSFESVTSAADSSANGGSSRASPDSPDSSQGDTRHGSNSQGPILQRGSACLTCRRRKLKCDASKPACTSCIRSGRSQTCSYDDGLPKSRVQLLSGKVRDLEAKIKAMEMARQSSGGTQLQPHPTLSSTNVLLGTPGENAADIALLSRSYPTQASDIWMPPVPGPNELVNLAASLAVPVSTSAPLSLQRNEVVDTIRRMTPWWELDEIPSGIQQYLINIFLARRWEPATEIDVPRLWASLSQTADKQPHKCFLYAMYLVACPFTGDKTFEDLQPIFVTRVRKEMEIALTQGDRLVDFIRASSLLSFHYCSTRWQPQSEFGRIDTVEDEIPTTSRNVPRLFGGRDMIPRPRDNIEKNEYIHAFWTVYMQDMGGKSRIFHVAEHAVIGLAGALVTGLPSSVADSEITTPWPVPVNEVIPLDRQSEQPTLVALYSGIPGCADLSHDRHTQALRIKSMCLLSRAAKLANALESARFPDSALWFKHSACEKAIIEASQTFPTELERLGFEGSVTLAARATLFAAQIQLHAFLANRNLESRKKCLAAANDSMKLLRKLRYMTVPEGLLLLFGSIHSQLDWVIVKDFFSAERTRLLEEGNIIAAESMANNVQEITAEMNSVPAKYTTITP</sequence>
<gene>
    <name evidence="8" type="ORF">CTheo_1296</name>
</gene>
<dbReference type="EMBL" id="SSOP01000011">
    <property type="protein sequence ID" value="KAB5595218.1"/>
    <property type="molecule type" value="Genomic_DNA"/>
</dbReference>
<feature type="region of interest" description="Disordered" evidence="6">
    <location>
        <begin position="1"/>
        <end position="87"/>
    </location>
</feature>